<dbReference type="RefSeq" id="XP_040758501.1">
    <property type="nucleotide sequence ID" value="XM_040905177.1"/>
</dbReference>
<dbReference type="Proteomes" id="UP000076871">
    <property type="component" value="Unassembled WGS sequence"/>
</dbReference>
<protein>
    <recommendedName>
        <fullName evidence="3">Helitron helicase-like domain-containing protein</fullName>
    </recommendedName>
</protein>
<dbReference type="GeneID" id="63822207"/>
<evidence type="ECO:0008006" key="3">
    <source>
        <dbReference type="Google" id="ProtNLM"/>
    </source>
</evidence>
<reference evidence="1 2" key="1">
    <citation type="journal article" date="2016" name="Mol. Biol. Evol.">
        <title>Comparative Genomics of Early-Diverging Mushroom-Forming Fungi Provides Insights into the Origins of Lignocellulose Decay Capabilities.</title>
        <authorList>
            <person name="Nagy L.G."/>
            <person name="Riley R."/>
            <person name="Tritt A."/>
            <person name="Adam C."/>
            <person name="Daum C."/>
            <person name="Floudas D."/>
            <person name="Sun H."/>
            <person name="Yadav J.S."/>
            <person name="Pangilinan J."/>
            <person name="Larsson K.H."/>
            <person name="Matsuura K."/>
            <person name="Barry K."/>
            <person name="Labutti K."/>
            <person name="Kuo R."/>
            <person name="Ohm R.A."/>
            <person name="Bhattacharya S.S."/>
            <person name="Shirouzu T."/>
            <person name="Yoshinaga Y."/>
            <person name="Martin F.M."/>
            <person name="Grigoriev I.V."/>
            <person name="Hibbett D.S."/>
        </authorList>
    </citation>
    <scope>NUCLEOTIDE SEQUENCE [LARGE SCALE GENOMIC DNA]</scope>
    <source>
        <strain evidence="1 2">93-53</strain>
    </source>
</reference>
<dbReference type="EMBL" id="KV427677">
    <property type="protein sequence ID" value="KZT00761.1"/>
    <property type="molecule type" value="Genomic_DNA"/>
</dbReference>
<keyword evidence="2" id="KW-1185">Reference proteome</keyword>
<feature type="non-terminal residue" evidence="1">
    <location>
        <position position="1"/>
    </location>
</feature>
<dbReference type="InParanoid" id="A0A165BCU4"/>
<organism evidence="1 2">
    <name type="scientific">Laetiporus sulphureus 93-53</name>
    <dbReference type="NCBI Taxonomy" id="1314785"/>
    <lineage>
        <taxon>Eukaryota</taxon>
        <taxon>Fungi</taxon>
        <taxon>Dikarya</taxon>
        <taxon>Basidiomycota</taxon>
        <taxon>Agaricomycotina</taxon>
        <taxon>Agaricomycetes</taxon>
        <taxon>Polyporales</taxon>
        <taxon>Laetiporus</taxon>
    </lineage>
</organism>
<evidence type="ECO:0000313" key="1">
    <source>
        <dbReference type="EMBL" id="KZT00761.1"/>
    </source>
</evidence>
<sequence>LYADQHFQIDAYFPFIAFDQQQFRDTFHGGYLLTDRRNFSSVADCILSIQTDILQWLVNHALSVSFLKLMDKDEACCFELISVLNHVSGHVDGSLARRKQMCSEIRSLIITMNVPIFFITFSPVDINHLLCLYYCGE</sequence>
<proteinExistence type="predicted"/>
<evidence type="ECO:0000313" key="2">
    <source>
        <dbReference type="Proteomes" id="UP000076871"/>
    </source>
</evidence>
<dbReference type="STRING" id="1314785.A0A165BCU4"/>
<dbReference type="AlphaFoldDB" id="A0A165BCU4"/>
<name>A0A165BCU4_9APHY</name>
<dbReference type="OrthoDB" id="3254930at2759"/>
<accession>A0A165BCU4</accession>
<gene>
    <name evidence="1" type="ORF">LAESUDRAFT_665263</name>
</gene>